<dbReference type="Proteomes" id="UP000321726">
    <property type="component" value="Unassembled WGS sequence"/>
</dbReference>
<keyword evidence="5" id="KW-1185">Reference proteome</keyword>
<dbReference type="RefSeq" id="WP_073433496.1">
    <property type="nucleotide sequence ID" value="NZ_BJXU01000009.1"/>
</dbReference>
<evidence type="ECO:0000259" key="1">
    <source>
        <dbReference type="Pfam" id="PF03205"/>
    </source>
</evidence>
<organism evidence="3 4">
    <name type="scientific">Halomonas cupida</name>
    <dbReference type="NCBI Taxonomy" id="44933"/>
    <lineage>
        <taxon>Bacteria</taxon>
        <taxon>Pseudomonadati</taxon>
        <taxon>Pseudomonadota</taxon>
        <taxon>Gammaproteobacteria</taxon>
        <taxon>Oceanospirillales</taxon>
        <taxon>Halomonadaceae</taxon>
        <taxon>Halomonas</taxon>
    </lineage>
</organism>
<dbReference type="STRING" id="44933.SAMN05660971_00587"/>
<dbReference type="SUPFAM" id="SSF52540">
    <property type="entry name" value="P-loop containing nucleoside triphosphate hydrolases"/>
    <property type="match status" value="1"/>
</dbReference>
<dbReference type="CDD" id="cd03116">
    <property type="entry name" value="MobB"/>
    <property type="match status" value="1"/>
</dbReference>
<dbReference type="AlphaFoldDB" id="A0A1M7ANV7"/>
<dbReference type="Gene3D" id="3.40.50.300">
    <property type="entry name" value="P-loop containing nucleotide triphosphate hydrolases"/>
    <property type="match status" value="1"/>
</dbReference>
<dbReference type="NCBIfam" id="TIGR00176">
    <property type="entry name" value="mobB"/>
    <property type="match status" value="1"/>
</dbReference>
<dbReference type="GO" id="GO:0005525">
    <property type="term" value="F:GTP binding"/>
    <property type="evidence" value="ECO:0007669"/>
    <property type="project" value="InterPro"/>
</dbReference>
<dbReference type="InterPro" id="IPR052539">
    <property type="entry name" value="MGD_biosynthesis_adapter"/>
</dbReference>
<evidence type="ECO:0000313" key="4">
    <source>
        <dbReference type="Proteomes" id="UP000184123"/>
    </source>
</evidence>
<dbReference type="OrthoDB" id="9804758at2"/>
<dbReference type="GO" id="GO:0006777">
    <property type="term" value="P:Mo-molybdopterin cofactor biosynthetic process"/>
    <property type="evidence" value="ECO:0007669"/>
    <property type="project" value="InterPro"/>
</dbReference>
<dbReference type="InterPro" id="IPR004435">
    <property type="entry name" value="MobB_dom"/>
</dbReference>
<dbReference type="PANTHER" id="PTHR40072:SF1">
    <property type="entry name" value="MOLYBDOPTERIN-GUANINE DINUCLEOTIDE BIOSYNTHESIS ADAPTER PROTEIN"/>
    <property type="match status" value="1"/>
</dbReference>
<sequence>MTSSTDGRLTLDPTLPILGLAAWSGTGKTTLLEQLLPALGHAGIRSAVIKHAHHAFDVDQPGKDSHRLRQAGATPMLVASSQRLALMLETPGEEDADLAMLVRMVMPLQPDLILVEGFKAWPLPKLELHRASLGKPLLAEEDHWIQAVACDEPPAPSLSVPMLDINDQSAVVDWVVKWVRDWPSTCRTLIEERRR</sequence>
<dbReference type="EMBL" id="FRCA01000001">
    <property type="protein sequence ID" value="SHL44345.1"/>
    <property type="molecule type" value="Genomic_DNA"/>
</dbReference>
<name>A0A1M7ANV7_9GAMM</name>
<evidence type="ECO:0000313" key="3">
    <source>
        <dbReference type="EMBL" id="SHL44345.1"/>
    </source>
</evidence>
<evidence type="ECO:0000313" key="2">
    <source>
        <dbReference type="EMBL" id="GEN22314.1"/>
    </source>
</evidence>
<protein>
    <submittedName>
        <fullName evidence="3">Molybdopterin-guanine dinucleotide biosynthesis protein B</fullName>
    </submittedName>
</protein>
<gene>
    <name evidence="2" type="ORF">HCU01_02630</name>
    <name evidence="3" type="ORF">SAMN05660971_00587</name>
</gene>
<feature type="domain" description="Molybdopterin-guanine dinucleotide biosynthesis protein B (MobB)" evidence="1">
    <location>
        <begin position="17"/>
        <end position="151"/>
    </location>
</feature>
<reference evidence="3 4" key="1">
    <citation type="submission" date="2016-11" db="EMBL/GenBank/DDBJ databases">
        <authorList>
            <person name="Jaros S."/>
            <person name="Januszkiewicz K."/>
            <person name="Wedrychowicz H."/>
        </authorList>
    </citation>
    <scope>NUCLEOTIDE SEQUENCE [LARGE SCALE GENOMIC DNA]</scope>
    <source>
        <strain evidence="3 4">DSM 4740</strain>
    </source>
</reference>
<evidence type="ECO:0000313" key="5">
    <source>
        <dbReference type="Proteomes" id="UP000321726"/>
    </source>
</evidence>
<dbReference type="Pfam" id="PF03205">
    <property type="entry name" value="MobB"/>
    <property type="match status" value="1"/>
</dbReference>
<dbReference type="Gene3D" id="2.20.25.120">
    <property type="match status" value="1"/>
</dbReference>
<reference evidence="2 5" key="2">
    <citation type="submission" date="2019-07" db="EMBL/GenBank/DDBJ databases">
        <title>Whole genome shotgun sequence of Halomonas cupida NBRC 102219.</title>
        <authorList>
            <person name="Hosoyama A."/>
            <person name="Uohara A."/>
            <person name="Ohji S."/>
            <person name="Ichikawa N."/>
        </authorList>
    </citation>
    <scope>NUCLEOTIDE SEQUENCE [LARGE SCALE GENOMIC DNA]</scope>
    <source>
        <strain evidence="2 5">NBRC 102219</strain>
    </source>
</reference>
<dbReference type="InterPro" id="IPR027417">
    <property type="entry name" value="P-loop_NTPase"/>
</dbReference>
<dbReference type="EMBL" id="BJXU01000009">
    <property type="protein sequence ID" value="GEN22314.1"/>
    <property type="molecule type" value="Genomic_DNA"/>
</dbReference>
<dbReference type="Proteomes" id="UP000184123">
    <property type="component" value="Unassembled WGS sequence"/>
</dbReference>
<proteinExistence type="predicted"/>
<dbReference type="PANTHER" id="PTHR40072">
    <property type="entry name" value="MOLYBDOPTERIN-GUANINE DINUCLEOTIDE BIOSYNTHESIS ADAPTER PROTEIN-RELATED"/>
    <property type="match status" value="1"/>
</dbReference>
<accession>A0A1M7ANV7</accession>